<dbReference type="PROSITE" id="PS51272">
    <property type="entry name" value="SLH"/>
    <property type="match status" value="3"/>
</dbReference>
<keyword evidence="5" id="KW-1185">Reference proteome</keyword>
<dbReference type="InterPro" id="IPR008964">
    <property type="entry name" value="Invasin/intimin_cell_adhesion"/>
</dbReference>
<reference evidence="4 5" key="1">
    <citation type="journal article" date="2009" name="Int. J. Syst. Evol. Microbiol.">
        <title>Paenibacillus contaminans sp. nov., isolated from a contaminated laboratory plate.</title>
        <authorList>
            <person name="Chou J.H."/>
            <person name="Lee J.H."/>
            <person name="Lin M.C."/>
            <person name="Chang P.S."/>
            <person name="Arun A.B."/>
            <person name="Young C.C."/>
            <person name="Chen W.M."/>
        </authorList>
    </citation>
    <scope>NUCLEOTIDE SEQUENCE [LARGE SCALE GENOMIC DNA]</scope>
    <source>
        <strain evidence="4 5">CKOBP-6</strain>
    </source>
</reference>
<evidence type="ECO:0000313" key="4">
    <source>
        <dbReference type="EMBL" id="RAV19608.1"/>
    </source>
</evidence>
<keyword evidence="2" id="KW-0732">Signal</keyword>
<dbReference type="Pfam" id="PF13088">
    <property type="entry name" value="BNR_2"/>
    <property type="match status" value="1"/>
</dbReference>
<sequence length="1840" mass="196745">MVKRGGWIMAGYWPVRKIFRKLQLFVCALLVLAMLVPEASAAAEQTGGGNGAGAEDVSQSVYGSVYDNGPALPAVAGYTERDMNPAAGQLSGFGYLYGFQLDYGYRSIGIDLGSKTTFNTIELEVEEASNRVEKADLSLYISDDNLTYVKVKDWDFVKIGNKAILYNFSESARYVKVHNHFDDTAGTFYADNLQDMIKAYRLPPGRFTAGGGQSWKYRKPVTVSNPNSEALYDRAVYLTKAGLGTEELIAAGKLEADYRDVRFADAGGKELHYYMDDNGFFVRIPQLQAAGSETVYFAYGNPKAAFRGHAQEALQVEYGNKTLVAQDGEVKPLRLKDGTLMILAGSNDKGVTAKYSYDGGKNWTNPEKLVTPVSNSGKYEFPGGAYVDDVTGEVYLFFGVHYYFGVWTGGSTCLDINVCRNDMYFVKSTGFNGKKPMFGTPQQITGIETASGHPIHYLLSYTNPIRLSTGRLLEPFSYVIGDDGTFGVGFLYSDDDGASWHKSVTELSIPSVGGEGGVTEVAVIELGDGTVKTYMRQQRADLFYLGTSSSTDHGSTWSPVVNSDVMSTNTFPGMIRDGNNDILLTWSGHNAMGGGSYHRNNLTVAYSNDETATWQGYRDVLGRTKLSNPGWLNGNEARTVVQADKVPAGEDEWLFSWSGPNGVYSLLIEDFDRYLRSSHGALDDFEYEKQAVATDNGSRLANDYWWKSTDSGVVTTSNIFAKQGKRSLQLNDTVNDKKRTAASRLFPAARKASVQFSVYGASFANELYVSLQEGFSQNWNALGAGFILQVAADGKLKYTDTATDSSTTDTKVGFVNPDTDPTRGNLISIGDMGSFALDYVNRSVGADLGRYTKINAIKLTDSKQYNKPQAGGVLGNRINKENLEVYISNSNKGDWTRVDGWSYDKTDGNITIGLESLSVSARYIKVHQSYSDTGFTFGAPLQEIMTVITDQSAPVVFHELPTPTVLAPNEWNAIKIDYDLDAASADVYVNGVFKGAIADAHPGKTINHLMLSSGLGAGTNVFIDEVMIQDKTLALPLAGTVGSEEAALEGQDMTAPAVAFQPDGNESWQNAASSVVMVSDDWSGVDAAKLEYVWSQSETAPAAGWEVFANGTALTKTGADVSGDWYLHVRAADLAGNETAVRSKRFRLLSQTEWNPTAASIALTAPAAVQQGQPITVTGTVYNVEGLPLSGATVFLTASKGNIAPSAVTGADGRFTVQFQAPAYSGEIVVTAFVPGSSAFKTAAIQVAAIEEEDITPPTIVIQPDGNESWQNAASPVVTVSDDWSGVDAAKLEYAWSQSETAPATGWETFTNGTALTKTGADVSGDWYLHVRAADLAGNETAVRSKRFRLLSQTEWNPTAASIALTTPAAVQQGQPITVTGTVYDVEGLPLSGATVFLTASKGNIAPSAVTGTGGRFTVQFQAPAYSGEIVVTAFVPGSSAFKTAAIVVTTAWNGGDGGSGNNNSGSSGGGTSTPAPTSSPIVNVKPADLKPENGAVTVTLGAGKEGVSLPVNAADLIGPDAVLVIQTGDMKLEIPAGVLANTAGLLSESERNTGSILVKVKPVASTTQPHLAAGGQMFEWSIEAVGANNKTERLNTFSEPVTITLPALNVKNPKLSGIYFVDEKGKFLLIGGAYALGGYTVEVNRLGKYGVYEFTKTYLDVPESHWAYAIIQELSFKEIANGVTDGTFAPDQALTRAELTALLVRSLGLGGEPDAGASQAQFRDVKNGDWYAEAVRTAYALGLVQGTSEESFEPNRTVTREEMAVMIVRAIEKQTGETLPEGEAAFADREQISSWAQSAAGKAFKLKLIEGRAEGSFVPSGTATRAESAKLILLLIGQL</sequence>
<proteinExistence type="predicted"/>
<feature type="chain" id="PRO_5016450286" description="SLH domain-containing protein" evidence="2">
    <location>
        <begin position="43"/>
        <end position="1840"/>
    </location>
</feature>
<feature type="signal peptide" evidence="2">
    <location>
        <begin position="1"/>
        <end position="42"/>
    </location>
</feature>
<dbReference type="EMBL" id="QMFB01000011">
    <property type="protein sequence ID" value="RAV19608.1"/>
    <property type="molecule type" value="Genomic_DNA"/>
</dbReference>
<dbReference type="InterPro" id="IPR008969">
    <property type="entry name" value="CarboxyPept-like_regulatory"/>
</dbReference>
<dbReference type="Gene3D" id="2.120.10.10">
    <property type="match status" value="1"/>
</dbReference>
<name>A0A329MJ71_9BACL</name>
<feature type="domain" description="SLH" evidence="3">
    <location>
        <begin position="1655"/>
        <end position="1718"/>
    </location>
</feature>
<dbReference type="SUPFAM" id="SSF49373">
    <property type="entry name" value="Invasin/intimin cell-adhesion fragments"/>
    <property type="match status" value="1"/>
</dbReference>
<dbReference type="SUPFAM" id="SSF49464">
    <property type="entry name" value="Carboxypeptidase regulatory domain-like"/>
    <property type="match status" value="1"/>
</dbReference>
<dbReference type="InterPro" id="IPR036278">
    <property type="entry name" value="Sialidase_sf"/>
</dbReference>
<organism evidence="4 5">
    <name type="scientific">Paenibacillus contaminans</name>
    <dbReference type="NCBI Taxonomy" id="450362"/>
    <lineage>
        <taxon>Bacteria</taxon>
        <taxon>Bacillati</taxon>
        <taxon>Bacillota</taxon>
        <taxon>Bacilli</taxon>
        <taxon>Bacillales</taxon>
        <taxon>Paenibacillaceae</taxon>
        <taxon>Paenibacillus</taxon>
    </lineage>
</organism>
<evidence type="ECO:0000256" key="2">
    <source>
        <dbReference type="SAM" id="SignalP"/>
    </source>
</evidence>
<dbReference type="Pfam" id="PF00395">
    <property type="entry name" value="SLH"/>
    <property type="match status" value="3"/>
</dbReference>
<dbReference type="InterPro" id="IPR013783">
    <property type="entry name" value="Ig-like_fold"/>
</dbReference>
<comment type="caution">
    <text evidence="4">The sequence shown here is derived from an EMBL/GenBank/DDBJ whole genome shotgun (WGS) entry which is preliminary data.</text>
</comment>
<accession>A0A329MJ71</accession>
<dbReference type="InterPro" id="IPR001119">
    <property type="entry name" value="SLH_dom"/>
</dbReference>
<evidence type="ECO:0000256" key="1">
    <source>
        <dbReference type="SAM" id="MobiDB-lite"/>
    </source>
</evidence>
<dbReference type="InterPro" id="IPR051465">
    <property type="entry name" value="Cell_Envelope_Struct_Comp"/>
</dbReference>
<dbReference type="InterPro" id="IPR018765">
    <property type="entry name" value="DUF2341"/>
</dbReference>
<evidence type="ECO:0000313" key="5">
    <source>
        <dbReference type="Proteomes" id="UP000250369"/>
    </source>
</evidence>
<dbReference type="Gene3D" id="2.60.120.260">
    <property type="entry name" value="Galactose-binding domain-like"/>
    <property type="match status" value="2"/>
</dbReference>
<dbReference type="PANTHER" id="PTHR43308:SF5">
    <property type="entry name" value="S-LAYER PROTEIN _ PEPTIDOGLYCAN ENDO-BETA-N-ACETYLGLUCOSAMINIDASE"/>
    <property type="match status" value="1"/>
</dbReference>
<gene>
    <name evidence="4" type="ORF">DQG23_19285</name>
</gene>
<dbReference type="InterPro" id="IPR011040">
    <property type="entry name" value="Sialidase"/>
</dbReference>
<dbReference type="CDD" id="cd15482">
    <property type="entry name" value="Sialidase_non-viral"/>
    <property type="match status" value="1"/>
</dbReference>
<dbReference type="Gene3D" id="2.60.40.10">
    <property type="entry name" value="Immunoglobulins"/>
    <property type="match status" value="2"/>
</dbReference>
<feature type="compositionally biased region" description="Gly residues" evidence="1">
    <location>
        <begin position="1455"/>
        <end position="1472"/>
    </location>
</feature>
<feature type="domain" description="SLH" evidence="3">
    <location>
        <begin position="1784"/>
        <end position="1840"/>
    </location>
</feature>
<evidence type="ECO:0000259" key="3">
    <source>
        <dbReference type="PROSITE" id="PS51272"/>
    </source>
</evidence>
<dbReference type="Pfam" id="PF10102">
    <property type="entry name" value="DUF2341"/>
    <property type="match status" value="1"/>
</dbReference>
<feature type="region of interest" description="Disordered" evidence="1">
    <location>
        <begin position="1453"/>
        <end position="1489"/>
    </location>
</feature>
<dbReference type="Proteomes" id="UP000250369">
    <property type="component" value="Unassembled WGS sequence"/>
</dbReference>
<feature type="domain" description="SLH" evidence="3">
    <location>
        <begin position="1719"/>
        <end position="1782"/>
    </location>
</feature>
<protein>
    <recommendedName>
        <fullName evidence="3">SLH domain-containing protein</fullName>
    </recommendedName>
</protein>
<dbReference type="SUPFAM" id="SSF50939">
    <property type="entry name" value="Sialidases"/>
    <property type="match status" value="1"/>
</dbReference>
<dbReference type="PANTHER" id="PTHR43308">
    <property type="entry name" value="OUTER MEMBRANE PROTEIN ALPHA-RELATED"/>
    <property type="match status" value="1"/>
</dbReference>